<proteinExistence type="inferred from homology"/>
<dbReference type="GO" id="GO:0046166">
    <property type="term" value="P:glyceraldehyde-3-phosphate biosynthetic process"/>
    <property type="evidence" value="ECO:0007669"/>
    <property type="project" value="TreeGrafter"/>
</dbReference>
<dbReference type="GO" id="GO:0019563">
    <property type="term" value="P:glycerol catabolic process"/>
    <property type="evidence" value="ECO:0007669"/>
    <property type="project" value="TreeGrafter"/>
</dbReference>
<dbReference type="PROSITE" id="PS51440">
    <property type="entry name" value="TIM_2"/>
    <property type="match status" value="1"/>
</dbReference>
<sequence>MRTPLIAANWKMHKTVDEARAFLKVFRRLTKHVTGVDIVIAPPFTALTAVVAAVQGSSIAVAGQDVFWEADGAFTGAISPKLLLQTGATRVIIGHSERRQVFGDSDEAVNRKMRAALDFGLAPILCVGETLEERDNDETLTVLTRQICQGLDGLAGRNIAPLVVAYEPVWAIGTGHHATAEQAGQAHSHIRTTLRKKFGKGAAESCRIVYGGSVKPGNVRELVAQPEIDGALVGGASLDPESFFEIVEGG</sequence>
<dbReference type="Gene3D" id="3.20.20.70">
    <property type="entry name" value="Aldolase class I"/>
    <property type="match status" value="1"/>
</dbReference>
<protein>
    <recommendedName>
        <fullName evidence="2">triose-phosphate isomerase</fullName>
        <ecNumber evidence="2">5.3.1.1</ecNumber>
    </recommendedName>
</protein>
<feature type="non-terminal residue" evidence="7">
    <location>
        <position position="250"/>
    </location>
</feature>
<dbReference type="GO" id="GO:0006094">
    <property type="term" value="P:gluconeogenesis"/>
    <property type="evidence" value="ECO:0007669"/>
    <property type="project" value="UniProtKB-KW"/>
</dbReference>
<organism evidence="7">
    <name type="scientific">marine metagenome</name>
    <dbReference type="NCBI Taxonomy" id="408172"/>
    <lineage>
        <taxon>unclassified sequences</taxon>
        <taxon>metagenomes</taxon>
        <taxon>ecological metagenomes</taxon>
    </lineage>
</organism>
<dbReference type="AlphaFoldDB" id="A0A381NF44"/>
<dbReference type="PANTHER" id="PTHR21139">
    <property type="entry name" value="TRIOSEPHOSPHATE ISOMERASE"/>
    <property type="match status" value="1"/>
</dbReference>
<dbReference type="InterPro" id="IPR000652">
    <property type="entry name" value="Triosephosphate_isomerase"/>
</dbReference>
<dbReference type="GO" id="GO:0004807">
    <property type="term" value="F:triose-phosphate isomerase activity"/>
    <property type="evidence" value="ECO:0007669"/>
    <property type="project" value="UniProtKB-EC"/>
</dbReference>
<evidence type="ECO:0000256" key="4">
    <source>
        <dbReference type="ARBA" id="ARBA00022490"/>
    </source>
</evidence>
<name>A0A381NF44_9ZZZZ</name>
<dbReference type="SUPFAM" id="SSF51351">
    <property type="entry name" value="Triosephosphate isomerase (TIM)"/>
    <property type="match status" value="1"/>
</dbReference>
<evidence type="ECO:0000256" key="1">
    <source>
        <dbReference type="ARBA" id="ARBA00004680"/>
    </source>
</evidence>
<dbReference type="FunFam" id="3.20.20.70:FF:000016">
    <property type="entry name" value="Triosephosphate isomerase"/>
    <property type="match status" value="1"/>
</dbReference>
<dbReference type="CDD" id="cd00311">
    <property type="entry name" value="TIM"/>
    <property type="match status" value="1"/>
</dbReference>
<dbReference type="InterPro" id="IPR022896">
    <property type="entry name" value="TrioseP_Isoase_bac/euk"/>
</dbReference>
<dbReference type="PROSITE" id="PS00171">
    <property type="entry name" value="TIM_1"/>
    <property type="match status" value="1"/>
</dbReference>
<dbReference type="InterPro" id="IPR013785">
    <property type="entry name" value="Aldolase_TIM"/>
</dbReference>
<evidence type="ECO:0000256" key="6">
    <source>
        <dbReference type="ARBA" id="ARBA00023235"/>
    </source>
</evidence>
<dbReference type="HAMAP" id="MF_00147_B">
    <property type="entry name" value="TIM_B"/>
    <property type="match status" value="1"/>
</dbReference>
<dbReference type="GO" id="GO:0006096">
    <property type="term" value="P:glycolytic process"/>
    <property type="evidence" value="ECO:0007669"/>
    <property type="project" value="UniProtKB-KW"/>
</dbReference>
<dbReference type="NCBIfam" id="TIGR00419">
    <property type="entry name" value="tim"/>
    <property type="match status" value="1"/>
</dbReference>
<evidence type="ECO:0000256" key="5">
    <source>
        <dbReference type="ARBA" id="ARBA00023152"/>
    </source>
</evidence>
<reference evidence="7" key="1">
    <citation type="submission" date="2018-05" db="EMBL/GenBank/DDBJ databases">
        <authorList>
            <person name="Lanie J.A."/>
            <person name="Ng W.-L."/>
            <person name="Kazmierczak K.M."/>
            <person name="Andrzejewski T.M."/>
            <person name="Davidsen T.M."/>
            <person name="Wayne K.J."/>
            <person name="Tettelin H."/>
            <person name="Glass J.I."/>
            <person name="Rusch D."/>
            <person name="Podicherti R."/>
            <person name="Tsui H.-C.T."/>
            <person name="Winkler M.E."/>
        </authorList>
    </citation>
    <scope>NUCLEOTIDE SEQUENCE</scope>
</reference>
<keyword evidence="6" id="KW-0413">Isomerase</keyword>
<accession>A0A381NF44</accession>
<keyword evidence="5" id="KW-0324">Glycolysis</keyword>
<dbReference type="Pfam" id="PF00121">
    <property type="entry name" value="TIM"/>
    <property type="match status" value="1"/>
</dbReference>
<gene>
    <name evidence="7" type="ORF">METZ01_LOCUS6060</name>
</gene>
<comment type="pathway">
    <text evidence="1">Carbohydrate degradation; glycolysis; D-glyceraldehyde 3-phosphate from glycerone phosphate: step 1/1.</text>
</comment>
<dbReference type="InterPro" id="IPR035990">
    <property type="entry name" value="TIM_sf"/>
</dbReference>
<evidence type="ECO:0000313" key="7">
    <source>
        <dbReference type="EMBL" id="SUZ53206.1"/>
    </source>
</evidence>
<dbReference type="EMBL" id="UINC01000319">
    <property type="protein sequence ID" value="SUZ53206.1"/>
    <property type="molecule type" value="Genomic_DNA"/>
</dbReference>
<dbReference type="PANTHER" id="PTHR21139:SF42">
    <property type="entry name" value="TRIOSEPHOSPHATE ISOMERASE"/>
    <property type="match status" value="1"/>
</dbReference>
<evidence type="ECO:0000256" key="2">
    <source>
        <dbReference type="ARBA" id="ARBA00011940"/>
    </source>
</evidence>
<dbReference type="GO" id="GO:0005829">
    <property type="term" value="C:cytosol"/>
    <property type="evidence" value="ECO:0007669"/>
    <property type="project" value="TreeGrafter"/>
</dbReference>
<dbReference type="InterPro" id="IPR020861">
    <property type="entry name" value="Triosephosphate_isomerase_AS"/>
</dbReference>
<evidence type="ECO:0000256" key="3">
    <source>
        <dbReference type="ARBA" id="ARBA00022432"/>
    </source>
</evidence>
<keyword evidence="3" id="KW-0312">Gluconeogenesis</keyword>
<dbReference type="EC" id="5.3.1.1" evidence="2"/>
<keyword evidence="4" id="KW-0963">Cytoplasm</keyword>